<keyword evidence="1 2" id="KW-0808">Transferase</keyword>
<dbReference type="PANTHER" id="PTHR12788">
    <property type="entry name" value="PROTEIN-TYROSINE SULFOTRANSFERASE 2"/>
    <property type="match status" value="1"/>
</dbReference>
<accession>A0A160SYE4</accession>
<reference evidence="2" key="1">
    <citation type="submission" date="2016-01" db="EMBL/GenBank/DDBJ databases">
        <authorList>
            <person name="Mcilroy J.S."/>
            <person name="Karst M S."/>
            <person name="Albertsen M."/>
        </authorList>
    </citation>
    <scope>NUCLEOTIDE SEQUENCE</scope>
    <source>
        <strain evidence="2">Cfx-K</strain>
    </source>
</reference>
<dbReference type="EMBL" id="LN890655">
    <property type="protein sequence ID" value="CUS01962.2"/>
    <property type="molecule type" value="Genomic_DNA"/>
</dbReference>
<proteinExistence type="predicted"/>
<dbReference type="PANTHER" id="PTHR12788:SF10">
    <property type="entry name" value="PROTEIN-TYROSINE SULFOTRANSFERASE"/>
    <property type="match status" value="1"/>
</dbReference>
<sequence>MMSSDFTDRHLIFIVSQPRAGSTLLQSLLAGCEGVHTTAEPWLMLHPLYARRETGHTADYDATLAARALDDFLGQLKEGAAAYDAAVRAMALELYGRACRQAGQAIFLDKTPRYYKILPELSRVFPAARIVILLRNPAAVFSSILRTWVDGAWPRFDTFRDDLLAAPGLLTDHVARGGDQTIAVHYEALVQAPEETLRSLCDRLDLPYHPRLLAYGDRPLPAGRYGDPTGIRQHNQPTATGLDNWREHARDPQIHHLLVAYLDALGPEQIGRMGYDHAELRRALAAVPLRPGRVHHTWQQLLKADKTSGDALRLILGDGQWRHQPGRALRQLARLFTERAE</sequence>
<dbReference type="AlphaFoldDB" id="A0A160SYE4"/>
<dbReference type="Gene3D" id="3.40.50.300">
    <property type="entry name" value="P-loop containing nucleotide triphosphate hydrolases"/>
    <property type="match status" value="1"/>
</dbReference>
<dbReference type="RefSeq" id="WP_095041630.1">
    <property type="nucleotide sequence ID" value="NZ_LN890655.1"/>
</dbReference>
<evidence type="ECO:0000256" key="1">
    <source>
        <dbReference type="ARBA" id="ARBA00022679"/>
    </source>
</evidence>
<name>A0A160SYE4_9CHLR</name>
<dbReference type="InterPro" id="IPR027417">
    <property type="entry name" value="P-loop_NTPase"/>
</dbReference>
<dbReference type="OrthoDB" id="536969at2"/>
<dbReference type="Pfam" id="PF13469">
    <property type="entry name" value="Sulfotransfer_3"/>
    <property type="match status" value="1"/>
</dbReference>
<dbReference type="InterPro" id="IPR026634">
    <property type="entry name" value="TPST-like"/>
</dbReference>
<dbReference type="SUPFAM" id="SSF52540">
    <property type="entry name" value="P-loop containing nucleoside triphosphate hydrolases"/>
    <property type="match status" value="1"/>
</dbReference>
<evidence type="ECO:0000313" key="2">
    <source>
        <dbReference type="EMBL" id="CUS01962.2"/>
    </source>
</evidence>
<keyword evidence="3" id="KW-1185">Reference proteome</keyword>
<dbReference type="Proteomes" id="UP000215027">
    <property type="component" value="Chromosome I"/>
</dbReference>
<dbReference type="KEGG" id="pbf:CFX0092_A0081"/>
<evidence type="ECO:0000313" key="3">
    <source>
        <dbReference type="Proteomes" id="UP000215027"/>
    </source>
</evidence>
<gene>
    <name evidence="2" type="ORF">CFX0092_A0081</name>
</gene>
<dbReference type="GO" id="GO:0008476">
    <property type="term" value="F:protein-tyrosine sulfotransferase activity"/>
    <property type="evidence" value="ECO:0007669"/>
    <property type="project" value="InterPro"/>
</dbReference>
<evidence type="ECO:0008006" key="4">
    <source>
        <dbReference type="Google" id="ProtNLM"/>
    </source>
</evidence>
<organism evidence="2 3">
    <name type="scientific">Candidatus Promineifilum breve</name>
    <dbReference type="NCBI Taxonomy" id="1806508"/>
    <lineage>
        <taxon>Bacteria</taxon>
        <taxon>Bacillati</taxon>
        <taxon>Chloroflexota</taxon>
        <taxon>Ardenticatenia</taxon>
        <taxon>Candidatus Promineifilales</taxon>
        <taxon>Candidatus Promineifilaceae</taxon>
        <taxon>Candidatus Promineifilum</taxon>
    </lineage>
</organism>
<protein>
    <recommendedName>
        <fullName evidence="4">Sulfotransferase</fullName>
    </recommendedName>
</protein>